<dbReference type="Pfam" id="PF03945">
    <property type="entry name" value="Endotoxin_N"/>
    <property type="match status" value="1"/>
</dbReference>
<protein>
    <recommendedName>
        <fullName evidence="5">Crystaline entomocidal protoxin</fullName>
    </recommendedName>
</protein>
<dbReference type="PANTHER" id="PTHR37003">
    <property type="entry name" value="ENDOTOXIN_N DOMAIN-CONTAINING PROTEIN-RELATED"/>
    <property type="match status" value="1"/>
</dbReference>
<dbReference type="GO" id="GO:0005102">
    <property type="term" value="F:signaling receptor binding"/>
    <property type="evidence" value="ECO:0007669"/>
    <property type="project" value="InterPro"/>
</dbReference>
<evidence type="ECO:0000256" key="3">
    <source>
        <dbReference type="ARBA" id="ARBA00022969"/>
    </source>
</evidence>
<feature type="domain" description="Cry1Ac-like" evidence="10">
    <location>
        <begin position="1026"/>
        <end position="1103"/>
    </location>
</feature>
<dbReference type="GO" id="GO:0030435">
    <property type="term" value="P:sporulation resulting in formation of a cellular spore"/>
    <property type="evidence" value="ECO:0007669"/>
    <property type="project" value="UniProtKB-KW"/>
</dbReference>
<proteinExistence type="inferred from homology"/>
<dbReference type="SUPFAM" id="SSF49785">
    <property type="entry name" value="Galactose-binding domain-like"/>
    <property type="match status" value="2"/>
</dbReference>
<feature type="domain" description="Pesticidal crystal protein" evidence="6">
    <location>
        <begin position="295"/>
        <end position="509"/>
    </location>
</feature>
<dbReference type="InterPro" id="IPR038979">
    <property type="entry name" value="Pest_crys"/>
</dbReference>
<evidence type="ECO:0000259" key="8">
    <source>
        <dbReference type="Pfam" id="PF03945"/>
    </source>
</evidence>
<keyword evidence="3" id="KW-0749">Sporulation</keyword>
<keyword evidence="4" id="KW-0843">Virulence</keyword>
<dbReference type="InterPro" id="IPR048645">
    <property type="entry name" value="Cry1Ac-like_dom-VII"/>
</dbReference>
<name>K9JAA9_BACTU</name>
<dbReference type="GO" id="GO:0090729">
    <property type="term" value="F:toxin activity"/>
    <property type="evidence" value="ECO:0007669"/>
    <property type="project" value="UniProtKB-KW"/>
</dbReference>
<dbReference type="SMR" id="K9JAA9"/>
<dbReference type="Gene3D" id="2.100.10.10">
    <property type="entry name" value="Pesticidal crystal protein, central domain"/>
    <property type="match status" value="1"/>
</dbReference>
<evidence type="ECO:0000256" key="1">
    <source>
        <dbReference type="ARBA" id="ARBA00007819"/>
    </source>
</evidence>
<dbReference type="Gene3D" id="2.60.120.260">
    <property type="entry name" value="Galactose-binding domain-like"/>
    <property type="match status" value="2"/>
</dbReference>
<dbReference type="Gene3D" id="1.20.190.10">
    <property type="entry name" value="Pesticidal crystal protein, N-terminal domain"/>
    <property type="match status" value="1"/>
</dbReference>
<evidence type="ECO:0000256" key="5">
    <source>
        <dbReference type="ARBA" id="ARBA00029653"/>
    </source>
</evidence>
<dbReference type="InterPro" id="IPR036716">
    <property type="entry name" value="Pest_crys_N_sf"/>
</dbReference>
<dbReference type="PANTHER" id="PTHR37003:SF2">
    <property type="entry name" value="PESTICIDAL CRYSTAL PROTEIN N-TERMINAL DOMAIN-CONTAINING PROTEIN"/>
    <property type="match status" value="1"/>
</dbReference>
<dbReference type="InterPro" id="IPR036399">
    <property type="entry name" value="Pest_cryst_cen_dom_sf"/>
</dbReference>
<feature type="domain" description="Pesticidal crystal protein Cry" evidence="9">
    <location>
        <begin position="731"/>
        <end position="913"/>
    </location>
</feature>
<evidence type="ECO:0000259" key="10">
    <source>
        <dbReference type="Pfam" id="PF21463"/>
    </source>
</evidence>
<dbReference type="InterPro" id="IPR001178">
    <property type="entry name" value="Pest_cryst_dom_II"/>
</dbReference>
<dbReference type="CDD" id="cd04085">
    <property type="entry name" value="delta_endotoxin_C"/>
    <property type="match status" value="1"/>
</dbReference>
<organism evidence="11">
    <name type="scientific">Bacillus thuringiensis</name>
    <dbReference type="NCBI Taxonomy" id="1428"/>
    <lineage>
        <taxon>Bacteria</taxon>
        <taxon>Bacillati</taxon>
        <taxon>Bacillota</taxon>
        <taxon>Bacilli</taxon>
        <taxon>Bacillales</taxon>
        <taxon>Bacillaceae</taxon>
        <taxon>Bacillus</taxon>
        <taxon>Bacillus cereus group</taxon>
    </lineage>
</organism>
<dbReference type="InterPro" id="IPR008979">
    <property type="entry name" value="Galactose-bd-like_sf"/>
</dbReference>
<keyword evidence="2" id="KW-0800">Toxin</keyword>
<evidence type="ECO:0000256" key="2">
    <source>
        <dbReference type="ARBA" id="ARBA00022656"/>
    </source>
</evidence>
<dbReference type="EMBL" id="GQ249294">
    <property type="protein sequence ID" value="ADE60736.1"/>
    <property type="molecule type" value="Genomic_DNA"/>
</dbReference>
<dbReference type="GO" id="GO:0001907">
    <property type="term" value="P:symbiont-mediated killing of host cell"/>
    <property type="evidence" value="ECO:0007669"/>
    <property type="project" value="InterPro"/>
</dbReference>
<dbReference type="InterPro" id="IPR041587">
    <property type="entry name" value="Cry_V"/>
</dbReference>
<evidence type="ECO:0000313" key="11">
    <source>
        <dbReference type="EMBL" id="ADE60736.1"/>
    </source>
</evidence>
<evidence type="ECO:0000259" key="6">
    <source>
        <dbReference type="Pfam" id="PF00555"/>
    </source>
</evidence>
<dbReference type="SUPFAM" id="SSF56849">
    <property type="entry name" value="delta-Endotoxin (insectocide), N-terminal domain"/>
    <property type="match status" value="1"/>
</dbReference>
<dbReference type="Pfam" id="PF03944">
    <property type="entry name" value="Endotoxin_C"/>
    <property type="match status" value="1"/>
</dbReference>
<comment type="similarity">
    <text evidence="1">Belongs to the delta endotoxin family.</text>
</comment>
<evidence type="ECO:0000259" key="7">
    <source>
        <dbReference type="Pfam" id="PF03944"/>
    </source>
</evidence>
<dbReference type="Pfam" id="PF21463">
    <property type="entry name" value="Cry1Ac_dom-VII"/>
    <property type="match status" value="1"/>
</dbReference>
<accession>K9JAA9</accession>
<dbReference type="Pfam" id="PF17997">
    <property type="entry name" value="Cry1Ac_D5"/>
    <property type="match status" value="1"/>
</dbReference>
<feature type="domain" description="Pesticidal crystal protein" evidence="7">
    <location>
        <begin position="520"/>
        <end position="656"/>
    </location>
</feature>
<evidence type="ECO:0000256" key="4">
    <source>
        <dbReference type="ARBA" id="ARBA00023026"/>
    </source>
</evidence>
<dbReference type="SUPFAM" id="SSF51096">
    <property type="entry name" value="delta-Endotoxin (insectocide), middle domain"/>
    <property type="match status" value="1"/>
</dbReference>
<dbReference type="AlphaFoldDB" id="K9JAA9"/>
<dbReference type="InterPro" id="IPR005639">
    <property type="entry name" value="Pest_crys_dom_I"/>
</dbReference>
<sequence>MNQNKHGIIGASNCGCASDDVAKYPLANNPYSSALNLNSCQNSSILNWINIIGDAAKEAVSIGTTIVSLITAPSLTGLISIVYDLIGKVLGGSSGQSISDLSICDLLSIIDLRVSQSVLNDGIADFNGSVLLYRNYLEALDSWNKNPNSASAEELRTRFRIADSEFDRILTRGSLTNGGSLARQNAQILLLPSFASAAFFHLLLLRDATRYGTNWGLYNATPFINYQSKLVELIELYTDYCVHWYNRGFNELRQRGTSATAWLEFHRYRREMTLMVLDIVASFSSLDITNYPIETDFQLSRIIYTDPIGFVHRSSLRGESWFSFVNRANFSDLENAIPNPRPSWFLNNMIISTGSLTLPVSPSTDRARVWYGSRDRISPANSQFITELISGQHTTATQTILGRNIFRVDSQACNLNDTTYGVNRAVFYHDASEGSQRSVYEGYIRTTGIDNPRVQNINTYLPGENSDIPTPEDYTHILSTTINLTGGLRQVASNRRSSLVMYGWTHKSLARNNTINPDRITQIPLTKVDTRGTGVSYVNDPGFIGGALLQRTDHGSLGVLRVQFPLHLRQQYRIRVRYASTTNIRLSVNGSFGTISQNLPSTMRLGEDLRYGSFSIREFNTSIRPTASPDQIRLTIEPSFIRQEVYVDRIEFIPVNPTREAKEDLEAAKKAVASLFTRTRDGLQVNVKDYQVDQAANLVSCLSDEQYGYDKKMLLEAVRAAKRLSRERNLLQDPDFNTINSTEENGWKASNGVTISEGGPFYKGRAIQLASARENYPTYIYQKVDASELKPYTRYRLDGFVKSSQDLEIDLIHHHKVHLVKNVPDNLVLDTYPDDSCNGINRCDEQKMVNAQLETEHHHPMDCCEAAQTHEFSSYINTGDLNASVDQGIWVVLKVRTTDGYATLGNLELVEVGPLSGESLEREQRDNAKWSAELGRKRAETERVYYAAKQSINHLFVDYQDQQLNPQIGMADIMDAQNLVASISDVYSDAVLQIPGINYEIYTELSNRLQQASYLHTSRNAMQNGDFNSGLDSWNATAGATVQQDGNTHFLVLSHWDAQVSQQFRVQPNCKYVLRVTAEKVGGGDGYVTIRDGAHHTETLTFNACDYDINGTYVTDNTYLTKEVVFHPETQHMWVEVSETEGVFHIDSVEFIETQE</sequence>
<reference evidence="11" key="1">
    <citation type="submission" date="2009-06" db="EMBL/GenBank/DDBJ databases">
        <title>Cloning of novel cry9 gene from Bt SC5(E8).</title>
        <authorList>
            <person name="Su H."/>
            <person name="Shu C."/>
            <person name="Song F."/>
            <person name="Zhang J."/>
            <person name="Huang D."/>
        </authorList>
    </citation>
    <scope>NUCLEOTIDE SEQUENCE</scope>
    <source>
        <strain evidence="11">T03C001</strain>
    </source>
</reference>
<dbReference type="InterPro" id="IPR005638">
    <property type="entry name" value="Pest_crys_dom-III"/>
</dbReference>
<dbReference type="Pfam" id="PF00555">
    <property type="entry name" value="Endotoxin_M"/>
    <property type="match status" value="1"/>
</dbReference>
<feature type="domain" description="Pesticidal crystal protein" evidence="8">
    <location>
        <begin position="68"/>
        <end position="287"/>
    </location>
</feature>
<evidence type="ECO:0000259" key="9">
    <source>
        <dbReference type="Pfam" id="PF17997"/>
    </source>
</evidence>